<evidence type="ECO:0000259" key="7">
    <source>
        <dbReference type="PROSITE" id="PS51171"/>
    </source>
</evidence>
<dbReference type="Proteomes" id="UP001385951">
    <property type="component" value="Unassembled WGS sequence"/>
</dbReference>
<dbReference type="InterPro" id="IPR001086">
    <property type="entry name" value="Preph_deHydtase"/>
</dbReference>
<reference evidence="8 9" key="1">
    <citation type="submission" date="2022-09" db="EMBL/GenBank/DDBJ databases">
        <authorList>
            <person name="Palmer J.M."/>
        </authorList>
    </citation>
    <scope>NUCLEOTIDE SEQUENCE [LARGE SCALE GENOMIC DNA]</scope>
    <source>
        <strain evidence="8 9">DSM 7382</strain>
    </source>
</reference>
<dbReference type="SUPFAM" id="SSF53850">
    <property type="entry name" value="Periplasmic binding protein-like II"/>
    <property type="match status" value="1"/>
</dbReference>
<dbReference type="AlphaFoldDB" id="A0AAW0GUN0"/>
<dbReference type="GO" id="GO:0005737">
    <property type="term" value="C:cytoplasm"/>
    <property type="evidence" value="ECO:0007669"/>
    <property type="project" value="TreeGrafter"/>
</dbReference>
<evidence type="ECO:0000313" key="8">
    <source>
        <dbReference type="EMBL" id="KAK7694819.1"/>
    </source>
</evidence>
<keyword evidence="4" id="KW-0057">Aromatic amino acid biosynthesis</keyword>
<gene>
    <name evidence="8" type="ORF">QCA50_002007</name>
</gene>
<dbReference type="GO" id="GO:0009094">
    <property type="term" value="P:L-phenylalanine biosynthetic process"/>
    <property type="evidence" value="ECO:0007669"/>
    <property type="project" value="UniProtKB-KW"/>
</dbReference>
<organism evidence="8 9">
    <name type="scientific">Cerrena zonata</name>
    <dbReference type="NCBI Taxonomy" id="2478898"/>
    <lineage>
        <taxon>Eukaryota</taxon>
        <taxon>Fungi</taxon>
        <taxon>Dikarya</taxon>
        <taxon>Basidiomycota</taxon>
        <taxon>Agaricomycotina</taxon>
        <taxon>Agaricomycetes</taxon>
        <taxon>Polyporales</taxon>
        <taxon>Cerrenaceae</taxon>
        <taxon>Cerrena</taxon>
    </lineage>
</organism>
<comment type="caution">
    <text evidence="8">The sequence shown here is derived from an EMBL/GenBank/DDBJ whole genome shotgun (WGS) entry which is preliminary data.</text>
</comment>
<dbReference type="Gene3D" id="3.40.190.10">
    <property type="entry name" value="Periplasmic binding protein-like II"/>
    <property type="match status" value="2"/>
</dbReference>
<evidence type="ECO:0000256" key="1">
    <source>
        <dbReference type="ARBA" id="ARBA00004741"/>
    </source>
</evidence>
<evidence type="ECO:0000256" key="5">
    <source>
        <dbReference type="ARBA" id="ARBA00023222"/>
    </source>
</evidence>
<evidence type="ECO:0000256" key="4">
    <source>
        <dbReference type="ARBA" id="ARBA00023141"/>
    </source>
</evidence>
<comment type="pathway">
    <text evidence="1">Amino-acid biosynthesis; L-phenylalanine biosynthesis; phenylpyruvate from prephenate: step 1/1.</text>
</comment>
<dbReference type="InterPro" id="IPR008242">
    <property type="entry name" value="Chor_mutase/pphenate_deHydtase"/>
</dbReference>
<dbReference type="PANTHER" id="PTHR21022">
    <property type="entry name" value="PREPHENATE DEHYDRATASE P PROTEIN"/>
    <property type="match status" value="1"/>
</dbReference>
<evidence type="ECO:0000313" key="9">
    <source>
        <dbReference type="Proteomes" id="UP001385951"/>
    </source>
</evidence>
<protein>
    <recommendedName>
        <fullName evidence="2">prephenate dehydratase</fullName>
        <ecNumber evidence="2">4.2.1.51</ecNumber>
    </recommendedName>
</protein>
<dbReference type="PIRSF" id="PIRSF001500">
    <property type="entry name" value="Chor_mut_pdt_Ppr"/>
    <property type="match status" value="1"/>
</dbReference>
<dbReference type="GO" id="GO:0004664">
    <property type="term" value="F:prephenate dehydratase activity"/>
    <property type="evidence" value="ECO:0007669"/>
    <property type="project" value="UniProtKB-EC"/>
</dbReference>
<dbReference type="Pfam" id="PF00800">
    <property type="entry name" value="PDT"/>
    <property type="match status" value="1"/>
</dbReference>
<dbReference type="EMBL" id="JASBNA010000002">
    <property type="protein sequence ID" value="KAK7694819.1"/>
    <property type="molecule type" value="Genomic_DNA"/>
</dbReference>
<keyword evidence="3" id="KW-0028">Amino-acid biosynthesis</keyword>
<dbReference type="CDD" id="cd13532">
    <property type="entry name" value="PBP2_PDT_like"/>
    <property type="match status" value="1"/>
</dbReference>
<evidence type="ECO:0000256" key="2">
    <source>
        <dbReference type="ARBA" id="ARBA00013147"/>
    </source>
</evidence>
<feature type="domain" description="Prephenate dehydratase" evidence="7">
    <location>
        <begin position="11"/>
        <end position="195"/>
    </location>
</feature>
<name>A0AAW0GUN0_9APHY</name>
<dbReference type="PANTHER" id="PTHR21022:SF19">
    <property type="entry name" value="PREPHENATE DEHYDRATASE-RELATED"/>
    <property type="match status" value="1"/>
</dbReference>
<dbReference type="EC" id="4.2.1.51" evidence="2"/>
<proteinExistence type="predicted"/>
<dbReference type="PROSITE" id="PS51171">
    <property type="entry name" value="PREPHENATE_DEHYDR_3"/>
    <property type="match status" value="1"/>
</dbReference>
<keyword evidence="5" id="KW-0584">Phenylalanine biosynthesis</keyword>
<accession>A0AAW0GUN0</accession>
<evidence type="ECO:0000256" key="6">
    <source>
        <dbReference type="ARBA" id="ARBA00023239"/>
    </source>
</evidence>
<keyword evidence="9" id="KW-1185">Reference proteome</keyword>
<sequence length="299" mass="33445">MTSEETLPSPKVAFLGPLGTYSHQCAVEHFGDNATYTNYPTLTKVFHAVGDEVDYALIPQENTIFGSVVETYDCLRLPELGENKFIRGEKTIGIQHCLVVRQGVELGDVKKIISHEQALGQCSKFLTENFPDAILEKRPSTAEAAQSLLTPEEGFEGERAAICSAVCATMFEELQLVRKVFKTRNPRLRQALIRIGMTAEAEIPPENASYHRPLHHVISTLFTSFGVPVTRIDRRPSLRPIPFDDVYFIEVEELGTPLEYRNPTASPSSVSEENWLRKVQESVRRVRSAGLDATLIGLW</sequence>
<keyword evidence="6" id="KW-0456">Lyase</keyword>
<evidence type="ECO:0000256" key="3">
    <source>
        <dbReference type="ARBA" id="ARBA00022605"/>
    </source>
</evidence>